<evidence type="ECO:0000313" key="3">
    <source>
        <dbReference type="Proteomes" id="UP000192247"/>
    </source>
</evidence>
<dbReference type="InParanoid" id="A0A1V9XJS1"/>
<dbReference type="GO" id="GO:0035091">
    <property type="term" value="F:phosphatidylinositol binding"/>
    <property type="evidence" value="ECO:0007669"/>
    <property type="project" value="InterPro"/>
</dbReference>
<dbReference type="PANTHER" id="PTHR22775:SF3">
    <property type="entry name" value="SORTING NEXIN-13"/>
    <property type="match status" value="1"/>
</dbReference>
<dbReference type="InterPro" id="IPR036871">
    <property type="entry name" value="PX_dom_sf"/>
</dbReference>
<dbReference type="AlphaFoldDB" id="A0A1V9XJS1"/>
<dbReference type="Pfam" id="PF02194">
    <property type="entry name" value="PXA"/>
    <property type="match status" value="1"/>
</dbReference>
<gene>
    <name evidence="2" type="ORF">BIW11_09530</name>
</gene>
<dbReference type="EMBL" id="MNPL01009309">
    <property type="protein sequence ID" value="OQR73775.1"/>
    <property type="molecule type" value="Genomic_DNA"/>
</dbReference>
<dbReference type="Proteomes" id="UP000192247">
    <property type="component" value="Unassembled WGS sequence"/>
</dbReference>
<dbReference type="InterPro" id="IPR003114">
    <property type="entry name" value="Phox_assoc"/>
</dbReference>
<dbReference type="OrthoDB" id="5582218at2759"/>
<name>A0A1V9XJS1_9ACAR</name>
<reference evidence="2 3" key="1">
    <citation type="journal article" date="2017" name="Gigascience">
        <title>Draft genome of the honey bee ectoparasitic mite, Tropilaelaps mercedesae, is shaped by the parasitic life history.</title>
        <authorList>
            <person name="Dong X."/>
            <person name="Armstrong S.D."/>
            <person name="Xia D."/>
            <person name="Makepeace B.L."/>
            <person name="Darby A.C."/>
            <person name="Kadowaki T."/>
        </authorList>
    </citation>
    <scope>NUCLEOTIDE SEQUENCE [LARGE SCALE GENOMIC DNA]</scope>
    <source>
        <strain evidence="2">Wuxi-XJTLU</strain>
    </source>
</reference>
<protein>
    <submittedName>
        <fullName evidence="2">Sorting nexin-19-like</fullName>
    </submittedName>
</protein>
<organism evidence="2 3">
    <name type="scientific">Tropilaelaps mercedesae</name>
    <dbReference type="NCBI Taxonomy" id="418985"/>
    <lineage>
        <taxon>Eukaryota</taxon>
        <taxon>Metazoa</taxon>
        <taxon>Ecdysozoa</taxon>
        <taxon>Arthropoda</taxon>
        <taxon>Chelicerata</taxon>
        <taxon>Arachnida</taxon>
        <taxon>Acari</taxon>
        <taxon>Parasitiformes</taxon>
        <taxon>Mesostigmata</taxon>
        <taxon>Gamasina</taxon>
        <taxon>Dermanyssoidea</taxon>
        <taxon>Laelapidae</taxon>
        <taxon>Tropilaelaps</taxon>
    </lineage>
</organism>
<sequence>MELLACLVPLYVVHRLVPFACATCVGLACYVAARRVVAGPPHTRLACALNRLLRVARPRCTNESYSPAQLCPVAAMYHNAEPHMLFLTPELHSEVTGVVDSILQSFILPWFSPLSASEGFPRHIEGILEDTLLELSHKLALIHPSRALQVCVETVFCHIQQLPRCQQSSESLGADHPATVDRESEWFYLQSLATVALRLVEPGDILTAKAAHLLVLHIICRDVLLPLVDLIAKPGLIYYIIVTMCTPAEIAKDETISTEKEVPADCSIRAEFPEVAEETSVNDVLNVMVPTNVKCRHSLSLPAANATGHSTSRPRASVDIERAVEADNFTDISTLHKVRITKTESRNEHGKGVYTVYCIEYQPQIEGPLYRAKRRFNEFINLQTCLSKLGRFNLSLRGVKGPSRWLE</sequence>
<evidence type="ECO:0000313" key="2">
    <source>
        <dbReference type="EMBL" id="OQR73775.1"/>
    </source>
</evidence>
<keyword evidence="3" id="KW-1185">Reference proteome</keyword>
<comment type="caution">
    <text evidence="2">The sequence shown here is derived from an EMBL/GenBank/DDBJ whole genome shotgun (WGS) entry which is preliminary data.</text>
</comment>
<accession>A0A1V9XJS1</accession>
<dbReference type="PANTHER" id="PTHR22775">
    <property type="entry name" value="SORTING NEXIN"/>
    <property type="match status" value="1"/>
</dbReference>
<proteinExistence type="predicted"/>
<evidence type="ECO:0000259" key="1">
    <source>
        <dbReference type="PROSITE" id="PS51207"/>
    </source>
</evidence>
<dbReference type="PROSITE" id="PS51207">
    <property type="entry name" value="PXA"/>
    <property type="match status" value="1"/>
</dbReference>
<dbReference type="Gene3D" id="3.30.1520.10">
    <property type="entry name" value="Phox-like domain"/>
    <property type="match status" value="1"/>
</dbReference>
<feature type="non-terminal residue" evidence="2">
    <location>
        <position position="407"/>
    </location>
</feature>
<dbReference type="SMART" id="SM00313">
    <property type="entry name" value="PXA"/>
    <property type="match status" value="1"/>
</dbReference>
<dbReference type="SUPFAM" id="SSF64268">
    <property type="entry name" value="PX domain"/>
    <property type="match status" value="1"/>
</dbReference>
<feature type="domain" description="PXA" evidence="1">
    <location>
        <begin position="88"/>
        <end position="249"/>
    </location>
</feature>